<dbReference type="STRING" id="1114924.SAMN05216258_105454"/>
<dbReference type="PANTHER" id="PTHR11579:SF18">
    <property type="entry name" value="PROTEIN-L-ISOASPARTATE O-METHYLTRANSFERASE"/>
    <property type="match status" value="1"/>
</dbReference>
<dbReference type="EMBL" id="FOQH01000005">
    <property type="protein sequence ID" value="SFI29499.1"/>
    <property type="molecule type" value="Genomic_DNA"/>
</dbReference>
<dbReference type="GO" id="GO:0004719">
    <property type="term" value="F:protein-L-isoaspartate (D-aspartate) O-methyltransferase activity"/>
    <property type="evidence" value="ECO:0007669"/>
    <property type="project" value="InterPro"/>
</dbReference>
<gene>
    <name evidence="4" type="ORF">SAMN05216258_105454</name>
</gene>
<proteinExistence type="inferred from homology"/>
<comment type="similarity">
    <text evidence="1">Belongs to the methyltransferase superfamily. L-isoaspartyl/D-aspartyl protein methyltransferase family.</text>
</comment>
<accession>A0A1I3H1D1</accession>
<dbReference type="GO" id="GO:0032259">
    <property type="term" value="P:methylation"/>
    <property type="evidence" value="ECO:0007669"/>
    <property type="project" value="UniProtKB-KW"/>
</dbReference>
<reference evidence="4 5" key="1">
    <citation type="submission" date="2016-10" db="EMBL/GenBank/DDBJ databases">
        <authorList>
            <person name="de Groot N.N."/>
        </authorList>
    </citation>
    <scope>NUCLEOTIDE SEQUENCE [LARGE SCALE GENOMIC DNA]</scope>
    <source>
        <strain evidence="4 5">CGMCC 1.11030</strain>
    </source>
</reference>
<keyword evidence="4" id="KW-0489">Methyltransferase</keyword>
<dbReference type="Proteomes" id="UP000199377">
    <property type="component" value="Unassembled WGS sequence"/>
</dbReference>
<dbReference type="RefSeq" id="WP_092860260.1">
    <property type="nucleotide sequence ID" value="NZ_FOQH01000005.1"/>
</dbReference>
<dbReference type="GO" id="GO:0005737">
    <property type="term" value="C:cytoplasm"/>
    <property type="evidence" value="ECO:0007669"/>
    <property type="project" value="TreeGrafter"/>
</dbReference>
<evidence type="ECO:0000256" key="1">
    <source>
        <dbReference type="ARBA" id="ARBA00005369"/>
    </source>
</evidence>
<evidence type="ECO:0000256" key="2">
    <source>
        <dbReference type="ARBA" id="ARBA00013346"/>
    </source>
</evidence>
<keyword evidence="5" id="KW-1185">Reference proteome</keyword>
<dbReference type="SUPFAM" id="SSF53335">
    <property type="entry name" value="S-adenosyl-L-methionine-dependent methyltransferases"/>
    <property type="match status" value="1"/>
</dbReference>
<protein>
    <recommendedName>
        <fullName evidence="2">Protein-L-isoaspartate O-methyltransferase</fullName>
    </recommendedName>
    <alternativeName>
        <fullName evidence="3">Protein L-isoaspartyl methyltransferase</fullName>
    </alternativeName>
</protein>
<organism evidence="4 5">
    <name type="scientific">Albimonas pacifica</name>
    <dbReference type="NCBI Taxonomy" id="1114924"/>
    <lineage>
        <taxon>Bacteria</taxon>
        <taxon>Pseudomonadati</taxon>
        <taxon>Pseudomonadota</taxon>
        <taxon>Alphaproteobacteria</taxon>
        <taxon>Rhodobacterales</taxon>
        <taxon>Paracoccaceae</taxon>
        <taxon>Albimonas</taxon>
    </lineage>
</organism>
<name>A0A1I3H1D1_9RHOB</name>
<dbReference type="InterPro" id="IPR000682">
    <property type="entry name" value="PCMT"/>
</dbReference>
<dbReference type="Gene3D" id="3.40.50.150">
    <property type="entry name" value="Vaccinia Virus protein VP39"/>
    <property type="match status" value="1"/>
</dbReference>
<evidence type="ECO:0000313" key="5">
    <source>
        <dbReference type="Proteomes" id="UP000199377"/>
    </source>
</evidence>
<dbReference type="OrthoDB" id="9798496at2"/>
<sequence>MTDYAAARVAMVDNQVRPSDVTSYPIIDAMLSVPREAYAPGPLREVAYAGEHLPLGPNRVILDPRTFAKMLEASDVGPDDLVLDLGCGLGYSTAVLARLAAAVIAVESDADMARAARAALEDHEVDNAEVIEGPMAQGAADHAPYNVIFVQGGVEELPQPLLDQLREGGRLVAIRMNGAYGRCEVFTRTAGVVSSFRVFDAAAPVLDGFEKAAVFEF</sequence>
<dbReference type="PANTHER" id="PTHR11579">
    <property type="entry name" value="PROTEIN-L-ISOASPARTATE O-METHYLTRANSFERASE"/>
    <property type="match status" value="1"/>
</dbReference>
<evidence type="ECO:0000313" key="4">
    <source>
        <dbReference type="EMBL" id="SFI29499.1"/>
    </source>
</evidence>
<keyword evidence="4" id="KW-0808">Transferase</keyword>
<evidence type="ECO:0000256" key="3">
    <source>
        <dbReference type="ARBA" id="ARBA00030757"/>
    </source>
</evidence>
<dbReference type="AlphaFoldDB" id="A0A1I3H1D1"/>
<dbReference type="InterPro" id="IPR029063">
    <property type="entry name" value="SAM-dependent_MTases_sf"/>
</dbReference>
<dbReference type="Pfam" id="PF01135">
    <property type="entry name" value="PCMT"/>
    <property type="match status" value="1"/>
</dbReference>